<proteinExistence type="predicted"/>
<organism evidence="1 2">
    <name type="scientific">Actinoplanes regularis</name>
    <dbReference type="NCBI Taxonomy" id="52697"/>
    <lineage>
        <taxon>Bacteria</taxon>
        <taxon>Bacillati</taxon>
        <taxon>Actinomycetota</taxon>
        <taxon>Actinomycetes</taxon>
        <taxon>Micromonosporales</taxon>
        <taxon>Micromonosporaceae</taxon>
        <taxon>Actinoplanes</taxon>
    </lineage>
</organism>
<keyword evidence="2" id="KW-1185">Reference proteome</keyword>
<dbReference type="AlphaFoldDB" id="A0A239K187"/>
<evidence type="ECO:0000313" key="2">
    <source>
        <dbReference type="Proteomes" id="UP000198415"/>
    </source>
</evidence>
<gene>
    <name evidence="1" type="ORF">SAMN06264365_14134</name>
</gene>
<reference evidence="1 2" key="1">
    <citation type="submission" date="2017-06" db="EMBL/GenBank/DDBJ databases">
        <authorList>
            <person name="Kim H.J."/>
            <person name="Triplett B.A."/>
        </authorList>
    </citation>
    <scope>NUCLEOTIDE SEQUENCE [LARGE SCALE GENOMIC DNA]</scope>
    <source>
        <strain evidence="1 2">DSM 43151</strain>
    </source>
</reference>
<protein>
    <submittedName>
        <fullName evidence="1">Uncharacterized protein</fullName>
    </submittedName>
</protein>
<sequence>MQLASMRQDLGWGLVYITDFSHDEDNGLPDAFPEDTEGKQPAFVSSETATVILVQHGSDGDVQVRLWAGADEWGKHGSIELGVTRISIPSGQIRVSDVLREKFFQVCVPSGRYRVQINGDARNNAAEIDLVIVKEG</sequence>
<dbReference type="EMBL" id="FZNR01000041">
    <property type="protein sequence ID" value="SNT12117.1"/>
    <property type="molecule type" value="Genomic_DNA"/>
</dbReference>
<accession>A0A239K187</accession>
<name>A0A239K187_9ACTN</name>
<evidence type="ECO:0000313" key="1">
    <source>
        <dbReference type="EMBL" id="SNT12117.1"/>
    </source>
</evidence>
<dbReference type="Proteomes" id="UP000198415">
    <property type="component" value="Unassembled WGS sequence"/>
</dbReference>